<dbReference type="Proteomes" id="UP000654345">
    <property type="component" value="Unassembled WGS sequence"/>
</dbReference>
<dbReference type="SFLD" id="SFLDG01067">
    <property type="entry name" value="SPASM/twitch_domain_containing"/>
    <property type="match status" value="1"/>
</dbReference>
<dbReference type="EMBL" id="BNJG01000003">
    <property type="protein sequence ID" value="GHO59247.1"/>
    <property type="molecule type" value="Genomic_DNA"/>
</dbReference>
<evidence type="ECO:0000313" key="7">
    <source>
        <dbReference type="Proteomes" id="UP000654345"/>
    </source>
</evidence>
<dbReference type="InterPro" id="IPR006638">
    <property type="entry name" value="Elp3/MiaA/NifB-like_rSAM"/>
</dbReference>
<evidence type="ECO:0000256" key="3">
    <source>
        <dbReference type="ARBA" id="ARBA00023004"/>
    </source>
</evidence>
<protein>
    <recommendedName>
        <fullName evidence="5">Radical SAM core domain-containing protein</fullName>
    </recommendedName>
</protein>
<dbReference type="InterPro" id="IPR058240">
    <property type="entry name" value="rSAM_sf"/>
</dbReference>
<dbReference type="Gene3D" id="3.20.20.70">
    <property type="entry name" value="Aldolase class I"/>
    <property type="match status" value="1"/>
</dbReference>
<dbReference type="Pfam" id="PF04055">
    <property type="entry name" value="Radical_SAM"/>
    <property type="match status" value="1"/>
</dbReference>
<dbReference type="PANTHER" id="PTHR11228">
    <property type="entry name" value="RADICAL SAM DOMAIN PROTEIN"/>
    <property type="match status" value="1"/>
</dbReference>
<accession>A0ABQ3V3W0</accession>
<sequence length="469" mass="52928">MYNPLQHRLGVKSPQAEEFPPVLQRVGNQDIDVHAPFVTTERVTYQANEVCNLACPGCYIGQWLEKDGRVYVQNARKVVPFERVVEHLEALGSGLKDLFLLGAEATMTPDLSRKILYHAYEKGLSLMSITNGAARPEILDRTFLLALKEQALEKLIISIDSMDAALHDRLRGKQGALQRTLESLDKYIQSGFPIKVQMTVWPQNYASILSSVQKLYEEHGVRRFAFHCGSLEGVPPDRDLFHLHPIAWRALVEMLYAFREVYSKEQEAITEFNIPLIAFTEEEMRRFVIGDEELADQYFAHVNAIEQGNHKPMPFIGCPAAGKANGYPNQVYLFANDGPNGEGELSTCIVLSNARPGMHYARYVPQTRAFQVNTDPATSQMQAIKESPYFCPALEGATGAGSDRILTEKGPLYFACRYLSTNQIPFLSGQFTPQDYFRYVRLYQTHMLSMIHKRHGRQEIDGANKALSS</sequence>
<keyword evidence="2" id="KW-0479">Metal-binding</keyword>
<dbReference type="PANTHER" id="PTHR11228:SF7">
    <property type="entry name" value="PQQA PEPTIDE CYCLASE"/>
    <property type="match status" value="1"/>
</dbReference>
<dbReference type="InterPro" id="IPR007197">
    <property type="entry name" value="rSAM"/>
</dbReference>
<reference evidence="6 7" key="1">
    <citation type="journal article" date="2021" name="Int. J. Syst. Evol. Microbiol.">
        <title>Reticulibacter mediterranei gen. nov., sp. nov., within the new family Reticulibacteraceae fam. nov., and Ktedonospora formicarum gen. nov., sp. nov., Ktedonobacter robiniae sp. nov., Dictyobacter formicarum sp. nov. and Dictyobacter arantiisoli sp. nov., belonging to the class Ktedonobacteria.</title>
        <authorList>
            <person name="Yabe S."/>
            <person name="Zheng Y."/>
            <person name="Wang C.M."/>
            <person name="Sakai Y."/>
            <person name="Abe K."/>
            <person name="Yokota A."/>
            <person name="Donadio S."/>
            <person name="Cavaletti L."/>
            <person name="Monciardini P."/>
        </authorList>
    </citation>
    <scope>NUCLEOTIDE SEQUENCE [LARGE SCALE GENOMIC DNA]</scope>
    <source>
        <strain evidence="6 7">SOSP1-30</strain>
    </source>
</reference>
<evidence type="ECO:0000256" key="1">
    <source>
        <dbReference type="ARBA" id="ARBA00022691"/>
    </source>
</evidence>
<dbReference type="SFLD" id="SFLDS00029">
    <property type="entry name" value="Radical_SAM"/>
    <property type="match status" value="1"/>
</dbReference>
<gene>
    <name evidence="6" type="ORF">KSB_77220</name>
</gene>
<proteinExistence type="predicted"/>
<name>A0ABQ3V3W0_9CHLR</name>
<dbReference type="PROSITE" id="PS51918">
    <property type="entry name" value="RADICAL_SAM"/>
    <property type="match status" value="1"/>
</dbReference>
<evidence type="ECO:0000256" key="2">
    <source>
        <dbReference type="ARBA" id="ARBA00022723"/>
    </source>
</evidence>
<keyword evidence="4" id="KW-0411">Iron-sulfur</keyword>
<evidence type="ECO:0000313" key="6">
    <source>
        <dbReference type="EMBL" id="GHO59247.1"/>
    </source>
</evidence>
<feature type="domain" description="Radical SAM core" evidence="5">
    <location>
        <begin position="33"/>
        <end position="263"/>
    </location>
</feature>
<evidence type="ECO:0000256" key="4">
    <source>
        <dbReference type="ARBA" id="ARBA00023014"/>
    </source>
</evidence>
<keyword evidence="7" id="KW-1185">Reference proteome</keyword>
<evidence type="ECO:0000259" key="5">
    <source>
        <dbReference type="PROSITE" id="PS51918"/>
    </source>
</evidence>
<keyword evidence="1" id="KW-0949">S-adenosyl-L-methionine</keyword>
<dbReference type="CDD" id="cd01335">
    <property type="entry name" value="Radical_SAM"/>
    <property type="match status" value="1"/>
</dbReference>
<dbReference type="SUPFAM" id="SSF102114">
    <property type="entry name" value="Radical SAM enzymes"/>
    <property type="match status" value="1"/>
</dbReference>
<comment type="caution">
    <text evidence="6">The sequence shown here is derived from an EMBL/GenBank/DDBJ whole genome shotgun (WGS) entry which is preliminary data.</text>
</comment>
<dbReference type="InterPro" id="IPR050377">
    <property type="entry name" value="Radical_SAM_PqqE_MftC-like"/>
</dbReference>
<organism evidence="6 7">
    <name type="scientific">Ktedonobacter robiniae</name>
    <dbReference type="NCBI Taxonomy" id="2778365"/>
    <lineage>
        <taxon>Bacteria</taxon>
        <taxon>Bacillati</taxon>
        <taxon>Chloroflexota</taxon>
        <taxon>Ktedonobacteria</taxon>
        <taxon>Ktedonobacterales</taxon>
        <taxon>Ktedonobacteraceae</taxon>
        <taxon>Ktedonobacter</taxon>
    </lineage>
</organism>
<dbReference type="InterPro" id="IPR013785">
    <property type="entry name" value="Aldolase_TIM"/>
</dbReference>
<dbReference type="SMART" id="SM00729">
    <property type="entry name" value="Elp3"/>
    <property type="match status" value="1"/>
</dbReference>
<keyword evidence="3" id="KW-0408">Iron</keyword>